<dbReference type="SUPFAM" id="SSF46785">
    <property type="entry name" value="Winged helix' DNA-binding domain"/>
    <property type="match status" value="1"/>
</dbReference>
<dbReference type="InterPro" id="IPR000644">
    <property type="entry name" value="CBS_dom"/>
</dbReference>
<reference evidence="4 5" key="1">
    <citation type="submission" date="2020-09" db="EMBL/GenBank/DDBJ databases">
        <title>Paenibacillus sp. CAU 1523 isolated from sand of Haeundae Beach.</title>
        <authorList>
            <person name="Kim W."/>
        </authorList>
    </citation>
    <scope>NUCLEOTIDE SEQUENCE [LARGE SCALE GENOMIC DNA]</scope>
    <source>
        <strain evidence="4 5">CAU 1523</strain>
    </source>
</reference>
<dbReference type="SUPFAM" id="SSF54631">
    <property type="entry name" value="CBS-domain pair"/>
    <property type="match status" value="1"/>
</dbReference>
<dbReference type="Proteomes" id="UP000634529">
    <property type="component" value="Unassembled WGS sequence"/>
</dbReference>
<comment type="caution">
    <text evidence="4">The sequence shown here is derived from an EMBL/GenBank/DDBJ whole genome shotgun (WGS) entry which is preliminary data.</text>
</comment>
<dbReference type="InterPro" id="IPR036388">
    <property type="entry name" value="WH-like_DNA-bd_sf"/>
</dbReference>
<name>A0ABR9AYG6_9BACL</name>
<keyword evidence="5" id="KW-1185">Reference proteome</keyword>
<evidence type="ECO:0000313" key="4">
    <source>
        <dbReference type="EMBL" id="MBD8497961.1"/>
    </source>
</evidence>
<evidence type="ECO:0000256" key="2">
    <source>
        <dbReference type="PROSITE-ProRule" id="PRU00703"/>
    </source>
</evidence>
<feature type="domain" description="CBS" evidence="3">
    <location>
        <begin position="94"/>
        <end position="150"/>
    </location>
</feature>
<dbReference type="Gene3D" id="3.10.580.10">
    <property type="entry name" value="CBS-domain"/>
    <property type="match status" value="1"/>
</dbReference>
<keyword evidence="1 2" id="KW-0129">CBS domain</keyword>
<dbReference type="Pfam" id="PF00571">
    <property type="entry name" value="CBS"/>
    <property type="match status" value="2"/>
</dbReference>
<protein>
    <submittedName>
        <fullName evidence="4">CBS domain-containing protein</fullName>
    </submittedName>
</protein>
<dbReference type="InterPro" id="IPR013196">
    <property type="entry name" value="HTH_11"/>
</dbReference>
<dbReference type="InterPro" id="IPR046342">
    <property type="entry name" value="CBS_dom_sf"/>
</dbReference>
<dbReference type="InterPro" id="IPR036390">
    <property type="entry name" value="WH_DNA-bd_sf"/>
</dbReference>
<gene>
    <name evidence="4" type="ORF">IFO66_06530</name>
</gene>
<feature type="domain" description="CBS" evidence="3">
    <location>
        <begin position="160"/>
        <end position="226"/>
    </location>
</feature>
<dbReference type="InterPro" id="IPR051257">
    <property type="entry name" value="Diverse_CBS-Domain"/>
</dbReference>
<dbReference type="EMBL" id="JACYTN010000003">
    <property type="protein sequence ID" value="MBD8497961.1"/>
    <property type="molecule type" value="Genomic_DNA"/>
</dbReference>
<accession>A0ABR9AYG6</accession>
<dbReference type="Gene3D" id="1.10.10.10">
    <property type="entry name" value="Winged helix-like DNA-binding domain superfamily/Winged helix DNA-binding domain"/>
    <property type="match status" value="1"/>
</dbReference>
<dbReference type="PANTHER" id="PTHR43080:SF2">
    <property type="entry name" value="CBS DOMAIN-CONTAINING PROTEIN"/>
    <property type="match status" value="1"/>
</dbReference>
<dbReference type="Pfam" id="PF08279">
    <property type="entry name" value="HTH_11"/>
    <property type="match status" value="1"/>
</dbReference>
<dbReference type="PROSITE" id="PS51371">
    <property type="entry name" value="CBS"/>
    <property type="match status" value="2"/>
</dbReference>
<sequence>MDTSYEKERGGAYIELTARQNELLTLIQRNAPITGEMLAEMLGVSRPTLRSDLAILAMLGLVEAKPKVGYFPGKKLQREMPQFAQVLDLRVKDVMSLPQVVRNSATVSDAAVMIFMQDVGSLAVLDEEDLLTGVVSRKDLLKVLLAGGTTAAQLPIVTAMTRQASIITLDPEASLLEASRTLNRHHIDGVPVVKPVKDSKGELRSEVVGRFTRKHLTMIFADLLESMAGTE</sequence>
<evidence type="ECO:0000259" key="3">
    <source>
        <dbReference type="PROSITE" id="PS51371"/>
    </source>
</evidence>
<evidence type="ECO:0000256" key="1">
    <source>
        <dbReference type="ARBA" id="ARBA00023122"/>
    </source>
</evidence>
<proteinExistence type="predicted"/>
<evidence type="ECO:0000313" key="5">
    <source>
        <dbReference type="Proteomes" id="UP000634529"/>
    </source>
</evidence>
<dbReference type="SMART" id="SM00116">
    <property type="entry name" value="CBS"/>
    <property type="match status" value="2"/>
</dbReference>
<organism evidence="4 5">
    <name type="scientific">Paenibacillus arenosi</name>
    <dbReference type="NCBI Taxonomy" id="2774142"/>
    <lineage>
        <taxon>Bacteria</taxon>
        <taxon>Bacillati</taxon>
        <taxon>Bacillota</taxon>
        <taxon>Bacilli</taxon>
        <taxon>Bacillales</taxon>
        <taxon>Paenibacillaceae</taxon>
        <taxon>Paenibacillus</taxon>
    </lineage>
</organism>
<dbReference type="PANTHER" id="PTHR43080">
    <property type="entry name" value="CBS DOMAIN-CONTAINING PROTEIN CBSX3, MITOCHONDRIAL"/>
    <property type="match status" value="1"/>
</dbReference>